<proteinExistence type="inferred from homology"/>
<organism evidence="6 7">
    <name type="scientific">Algoriphagus boritolerans DSM 17298 = JCM 18970</name>
    <dbReference type="NCBI Taxonomy" id="1120964"/>
    <lineage>
        <taxon>Bacteria</taxon>
        <taxon>Pseudomonadati</taxon>
        <taxon>Bacteroidota</taxon>
        <taxon>Cytophagia</taxon>
        <taxon>Cytophagales</taxon>
        <taxon>Cyclobacteriaceae</taxon>
        <taxon>Algoriphagus</taxon>
    </lineage>
</organism>
<comment type="subunit">
    <text evidence="2 5">Part of the 50S ribosomal subunit.</text>
</comment>
<dbReference type="GO" id="GO:0003735">
    <property type="term" value="F:structural constituent of ribosome"/>
    <property type="evidence" value="ECO:0007669"/>
    <property type="project" value="InterPro"/>
</dbReference>
<evidence type="ECO:0000256" key="5">
    <source>
        <dbReference type="HAMAP-Rule" id="MF_00502"/>
    </source>
</evidence>
<keyword evidence="7" id="KW-1185">Reference proteome</keyword>
<evidence type="ECO:0000256" key="1">
    <source>
        <dbReference type="ARBA" id="ARBA00008196"/>
    </source>
</evidence>
<dbReference type="NCBIfam" id="NF002462">
    <property type="entry name" value="PRK01678.1"/>
    <property type="match status" value="1"/>
</dbReference>
<dbReference type="HAMAP" id="MF_00502">
    <property type="entry name" value="Ribosomal_bL31_2"/>
    <property type="match status" value="1"/>
</dbReference>
<keyword evidence="4 5" id="KW-0687">Ribonucleoprotein</keyword>
<evidence type="ECO:0000256" key="3">
    <source>
        <dbReference type="ARBA" id="ARBA00022980"/>
    </source>
</evidence>
<dbReference type="Proteomes" id="UP000236736">
    <property type="component" value="Unassembled WGS sequence"/>
</dbReference>
<dbReference type="SUPFAM" id="SSF143800">
    <property type="entry name" value="L28p-like"/>
    <property type="match status" value="1"/>
</dbReference>
<dbReference type="GO" id="GO:0006412">
    <property type="term" value="P:translation"/>
    <property type="evidence" value="ECO:0007669"/>
    <property type="project" value="UniProtKB-UniRule"/>
</dbReference>
<dbReference type="RefSeq" id="WP_103924065.1">
    <property type="nucleotide sequence ID" value="NZ_BBFN01000008.1"/>
</dbReference>
<dbReference type="Gene3D" id="4.10.830.30">
    <property type="entry name" value="Ribosomal protein L31"/>
    <property type="match status" value="1"/>
</dbReference>
<dbReference type="AlphaFoldDB" id="A0A1H5UTN9"/>
<reference evidence="7" key="1">
    <citation type="submission" date="2016-10" db="EMBL/GenBank/DDBJ databases">
        <authorList>
            <person name="Varghese N."/>
            <person name="Submissions S."/>
        </authorList>
    </citation>
    <scope>NUCLEOTIDE SEQUENCE [LARGE SCALE GENOMIC DNA]</scope>
    <source>
        <strain evidence="7">DSM 17298</strain>
    </source>
</reference>
<comment type="similarity">
    <text evidence="1 5">Belongs to the bacterial ribosomal protein bL31 family. Type B subfamily.</text>
</comment>
<dbReference type="GO" id="GO:0005840">
    <property type="term" value="C:ribosome"/>
    <property type="evidence" value="ECO:0007669"/>
    <property type="project" value="UniProtKB-KW"/>
</dbReference>
<dbReference type="PRINTS" id="PR01249">
    <property type="entry name" value="RIBOSOMALL31"/>
</dbReference>
<evidence type="ECO:0000313" key="7">
    <source>
        <dbReference type="Proteomes" id="UP000236736"/>
    </source>
</evidence>
<protein>
    <recommendedName>
        <fullName evidence="5">Large ribosomal subunit protein bL31B</fullName>
    </recommendedName>
</protein>
<dbReference type="OrthoDB" id="9803251at2"/>
<dbReference type="InterPro" id="IPR002150">
    <property type="entry name" value="Ribosomal_bL31"/>
</dbReference>
<dbReference type="InterPro" id="IPR034704">
    <property type="entry name" value="Ribosomal_bL28/bL31-like_sf"/>
</dbReference>
<evidence type="ECO:0000256" key="2">
    <source>
        <dbReference type="ARBA" id="ARBA00011838"/>
    </source>
</evidence>
<dbReference type="STRING" id="1120964.GCA_001313265_02274"/>
<dbReference type="InterPro" id="IPR027493">
    <property type="entry name" value="Ribosomal_bL31_B"/>
</dbReference>
<dbReference type="PANTHER" id="PTHR33280:SF1">
    <property type="entry name" value="LARGE RIBOSOMAL SUBUNIT PROTEIN BL31C"/>
    <property type="match status" value="1"/>
</dbReference>
<sequence length="81" mass="9568">MKKDIHPNYRDVVFYDTSSEFKFLSKSTIETSETIEWTDGKTYPVYKIEVSSESHPFYTGKKMLLDTAGRVEKFNKRYAKK</sequence>
<dbReference type="Pfam" id="PF01197">
    <property type="entry name" value="Ribosomal_L31"/>
    <property type="match status" value="1"/>
</dbReference>
<accession>A0A1H5UTN9</accession>
<keyword evidence="3 5" id="KW-0689">Ribosomal protein</keyword>
<dbReference type="PROSITE" id="PS01143">
    <property type="entry name" value="RIBOSOMAL_L31"/>
    <property type="match status" value="1"/>
</dbReference>
<dbReference type="GO" id="GO:1990904">
    <property type="term" value="C:ribonucleoprotein complex"/>
    <property type="evidence" value="ECO:0007669"/>
    <property type="project" value="UniProtKB-KW"/>
</dbReference>
<evidence type="ECO:0000313" key="6">
    <source>
        <dbReference type="EMBL" id="SEF78433.1"/>
    </source>
</evidence>
<name>A0A1H5UTN9_9BACT</name>
<dbReference type="EMBL" id="FNVR01000005">
    <property type="protein sequence ID" value="SEF78433.1"/>
    <property type="molecule type" value="Genomic_DNA"/>
</dbReference>
<dbReference type="PANTHER" id="PTHR33280">
    <property type="entry name" value="50S RIBOSOMAL PROTEIN L31, CHLOROPLASTIC"/>
    <property type="match status" value="1"/>
</dbReference>
<evidence type="ECO:0000256" key="4">
    <source>
        <dbReference type="ARBA" id="ARBA00023274"/>
    </source>
</evidence>
<gene>
    <name evidence="5" type="primary">rpmE2</name>
    <name evidence="6" type="ORF">SAMN03080598_01389</name>
</gene>
<dbReference type="InterPro" id="IPR042105">
    <property type="entry name" value="Ribosomal_bL31_sf"/>
</dbReference>
<dbReference type="NCBIfam" id="TIGR00105">
    <property type="entry name" value="L31"/>
    <property type="match status" value="1"/>
</dbReference>